<reference evidence="1" key="1">
    <citation type="submission" date="2020-05" db="UniProtKB">
        <authorList>
            <consortium name="EnsemblMetazoa"/>
        </authorList>
    </citation>
    <scope>IDENTIFICATION</scope>
    <source>
        <strain evidence="1">BB02</strain>
    </source>
</reference>
<dbReference type="STRING" id="6526.A0A2C9L2Q4"/>
<dbReference type="OrthoDB" id="5954868at2759"/>
<organism evidence="1 2">
    <name type="scientific">Biomphalaria glabrata</name>
    <name type="common">Bloodfluke planorb</name>
    <name type="synonym">Freshwater snail</name>
    <dbReference type="NCBI Taxonomy" id="6526"/>
    <lineage>
        <taxon>Eukaryota</taxon>
        <taxon>Metazoa</taxon>
        <taxon>Spiralia</taxon>
        <taxon>Lophotrochozoa</taxon>
        <taxon>Mollusca</taxon>
        <taxon>Gastropoda</taxon>
        <taxon>Heterobranchia</taxon>
        <taxon>Euthyneura</taxon>
        <taxon>Panpulmonata</taxon>
        <taxon>Hygrophila</taxon>
        <taxon>Lymnaeoidea</taxon>
        <taxon>Planorbidae</taxon>
        <taxon>Biomphalaria</taxon>
    </lineage>
</organism>
<accession>A0A2C9L2Q4</accession>
<dbReference type="VEuPathDB" id="VectorBase:BGLAX_039552"/>
<evidence type="ECO:0000313" key="2">
    <source>
        <dbReference type="Proteomes" id="UP000076420"/>
    </source>
</evidence>
<protein>
    <submittedName>
        <fullName evidence="1">Uncharacterized protein</fullName>
    </submittedName>
</protein>
<dbReference type="Proteomes" id="UP000076420">
    <property type="component" value="Unassembled WGS sequence"/>
</dbReference>
<dbReference type="VEuPathDB" id="VectorBase:BGLB026287"/>
<gene>
    <name evidence="1" type="primary">106074391</name>
</gene>
<dbReference type="PANTHER" id="PTHR31389">
    <property type="entry name" value="LD39211P"/>
    <property type="match status" value="1"/>
</dbReference>
<dbReference type="AlphaFoldDB" id="A0A2C9L2Q4"/>
<proteinExistence type="predicted"/>
<dbReference type="EnsemblMetazoa" id="BGLB026287-RA">
    <property type="protein sequence ID" value="BGLB026287-PA"/>
    <property type="gene ID" value="BGLB026287"/>
</dbReference>
<dbReference type="KEGG" id="bgt:106074391"/>
<dbReference type="Pfam" id="PF07801">
    <property type="entry name" value="DUF1647"/>
    <property type="match status" value="1"/>
</dbReference>
<dbReference type="PANTHER" id="PTHR31389:SF4">
    <property type="entry name" value="LD39211P"/>
    <property type="match status" value="1"/>
</dbReference>
<name>A0A2C9L2Q4_BIOGL</name>
<sequence>MGNSVRARYDVIIVTAASSNHFLETQALLKNIHANVFPYLRNYSLIFYDIGLTTSERSAMQKFCRCTVLDFPFHKFPNFTSQLRCYSWKPVIIKSQLPNANVVVWADASVRFIKGAITAFVGSARQHGLQLGGSYSCSPIRTARSMYHYFGDEPCAYFCLGQAKATVGVYHNEHFVDRAILEPWVACALSQDCMCPTDLPNTGCSKAKVIEAQLSNLNRPIMYGMCHRFDQSAISIIIHKLYQNYYKQIFINNHPFCQILRRDTEKYFPEEDTDDD</sequence>
<evidence type="ECO:0000313" key="1">
    <source>
        <dbReference type="EnsemblMetazoa" id="BGLB026287-PA"/>
    </source>
</evidence>
<dbReference type="InterPro" id="IPR012444">
    <property type="entry name" value="DUF1647"/>
</dbReference>